<evidence type="ECO:0000256" key="4">
    <source>
        <dbReference type="ARBA" id="ARBA00022692"/>
    </source>
</evidence>
<dbReference type="AlphaFoldDB" id="A0A383XQ73"/>
<gene>
    <name evidence="8" type="ORF">DEH80_15665</name>
</gene>
<keyword evidence="4 7" id="KW-0812">Transmembrane</keyword>
<feature type="transmembrane region" description="Helical" evidence="7">
    <location>
        <begin position="263"/>
        <end position="283"/>
    </location>
</feature>
<feature type="transmembrane region" description="Helical" evidence="7">
    <location>
        <begin position="122"/>
        <end position="139"/>
    </location>
</feature>
<dbReference type="EMBL" id="QEQK01000018">
    <property type="protein sequence ID" value="PWN54777.1"/>
    <property type="molecule type" value="Genomic_DNA"/>
</dbReference>
<dbReference type="OrthoDB" id="9811980at2"/>
<comment type="similarity">
    <text evidence="2">Belongs to the UPF0718 family.</text>
</comment>
<keyword evidence="3" id="KW-1003">Cell membrane</keyword>
<comment type="subcellular location">
    <subcellularLocation>
        <location evidence="1">Cell membrane</location>
        <topology evidence="1">Multi-pass membrane protein</topology>
    </subcellularLocation>
</comment>
<feature type="transmembrane region" description="Helical" evidence="7">
    <location>
        <begin position="343"/>
        <end position="363"/>
    </location>
</feature>
<feature type="transmembrane region" description="Helical" evidence="7">
    <location>
        <begin position="295"/>
        <end position="323"/>
    </location>
</feature>
<feature type="transmembrane region" description="Helical" evidence="7">
    <location>
        <begin position="190"/>
        <end position="208"/>
    </location>
</feature>
<keyword evidence="6 7" id="KW-0472">Membrane</keyword>
<name>A0A383XQ73_9GAMM</name>
<sequence>MERFLTLWAEAALTSTGFFWMALWAFALGYLISSLIQVLVTRSRMQRLMGHDGPRSMALGTAFGFVSSSCSFAALSTTRALFQKGAGLAPSMAFLLASTNLVIELGIVIALFLSWHFVVGEYVGGLLLIGFAWLFIRMTRPDRLLSRVRERLGDDGDHTHDQPPSPLQRLRSRDGWQAIGRSYVMEWQMVWKDVLIGFTVAGIIAAFVPDAAFKTLFIGAGSQTDPGFWAVLAQTLIGPIAAFATFIGSMGNIPLAALLHEHGVSFAGVIAFIFSDLVVLPVLRINAQYYGWKMALYILAMLLCGLVVVSLALHYGLAALDWLPDSQGGGRQQRELFKLNNGFVLNLVFLAISAVLGWLWWSGRSAGASHEHHDHGGASRSEQVLTGIAVIAMTWLAGGLLAAARPGIQASGGG</sequence>
<feature type="transmembrane region" description="Helical" evidence="7">
    <location>
        <begin position="383"/>
        <end position="404"/>
    </location>
</feature>
<protein>
    <submittedName>
        <fullName evidence="8">Permease</fullName>
    </submittedName>
</protein>
<feature type="transmembrane region" description="Helical" evidence="7">
    <location>
        <begin position="94"/>
        <end position="116"/>
    </location>
</feature>
<dbReference type="Pfam" id="PF03773">
    <property type="entry name" value="ArsP_1"/>
    <property type="match status" value="1"/>
</dbReference>
<evidence type="ECO:0000256" key="5">
    <source>
        <dbReference type="ARBA" id="ARBA00022989"/>
    </source>
</evidence>
<dbReference type="Proteomes" id="UP000251800">
    <property type="component" value="Unassembled WGS sequence"/>
</dbReference>
<keyword evidence="9" id="KW-1185">Reference proteome</keyword>
<dbReference type="RefSeq" id="WP_109721463.1">
    <property type="nucleotide sequence ID" value="NZ_QEQK01000018.1"/>
</dbReference>
<evidence type="ECO:0000313" key="9">
    <source>
        <dbReference type="Proteomes" id="UP000251800"/>
    </source>
</evidence>
<reference evidence="8 9" key="1">
    <citation type="submission" date="2018-05" db="EMBL/GenBank/DDBJ databases">
        <title>Abyssibacter profundi OUC007T gen. nov., sp. nov, a marine bacterium isolated from seawater of the Mariana Trench.</title>
        <authorList>
            <person name="Zhou S."/>
        </authorList>
    </citation>
    <scope>NUCLEOTIDE SEQUENCE [LARGE SCALE GENOMIC DNA]</scope>
    <source>
        <strain evidence="8 9">OUC007</strain>
    </source>
</reference>
<evidence type="ECO:0000313" key="8">
    <source>
        <dbReference type="EMBL" id="PWN54777.1"/>
    </source>
</evidence>
<organism evidence="8 9">
    <name type="scientific">Abyssibacter profundi</name>
    <dbReference type="NCBI Taxonomy" id="2182787"/>
    <lineage>
        <taxon>Bacteria</taxon>
        <taxon>Pseudomonadati</taxon>
        <taxon>Pseudomonadota</taxon>
        <taxon>Gammaproteobacteria</taxon>
        <taxon>Chromatiales</taxon>
        <taxon>Oceanococcaceae</taxon>
        <taxon>Abyssibacter</taxon>
    </lineage>
</organism>
<feature type="transmembrane region" description="Helical" evidence="7">
    <location>
        <begin position="56"/>
        <end position="82"/>
    </location>
</feature>
<evidence type="ECO:0000256" key="1">
    <source>
        <dbReference type="ARBA" id="ARBA00004651"/>
    </source>
</evidence>
<keyword evidence="5 7" id="KW-1133">Transmembrane helix</keyword>
<feature type="transmembrane region" description="Helical" evidence="7">
    <location>
        <begin position="228"/>
        <end position="251"/>
    </location>
</feature>
<dbReference type="PANTHER" id="PTHR42775:SF1">
    <property type="entry name" value="PERMEASE RV2963-RELATED"/>
    <property type="match status" value="1"/>
</dbReference>
<dbReference type="GO" id="GO:0005886">
    <property type="term" value="C:plasma membrane"/>
    <property type="evidence" value="ECO:0007669"/>
    <property type="project" value="UniProtKB-SubCell"/>
</dbReference>
<comment type="caution">
    <text evidence="8">The sequence shown here is derived from an EMBL/GenBank/DDBJ whole genome shotgun (WGS) entry which is preliminary data.</text>
</comment>
<feature type="transmembrane region" description="Helical" evidence="7">
    <location>
        <begin position="12"/>
        <end position="36"/>
    </location>
</feature>
<dbReference type="PANTHER" id="PTHR42775">
    <property type="entry name" value="PERMEASE RV2963-RELATED"/>
    <property type="match status" value="1"/>
</dbReference>
<evidence type="ECO:0000256" key="7">
    <source>
        <dbReference type="SAM" id="Phobius"/>
    </source>
</evidence>
<dbReference type="InterPro" id="IPR005524">
    <property type="entry name" value="DUF318"/>
</dbReference>
<evidence type="ECO:0000256" key="3">
    <source>
        <dbReference type="ARBA" id="ARBA00022475"/>
    </source>
</evidence>
<dbReference type="InterPro" id="IPR053166">
    <property type="entry name" value="UPF0718_permease"/>
</dbReference>
<accession>A0A383XQ73</accession>
<evidence type="ECO:0000256" key="2">
    <source>
        <dbReference type="ARBA" id="ARBA00006386"/>
    </source>
</evidence>
<proteinExistence type="inferred from homology"/>
<evidence type="ECO:0000256" key="6">
    <source>
        <dbReference type="ARBA" id="ARBA00023136"/>
    </source>
</evidence>